<dbReference type="PRINTS" id="PR00080">
    <property type="entry name" value="SDRFAMILY"/>
</dbReference>
<dbReference type="NCBIfam" id="NF004825">
    <property type="entry name" value="PRK06181.1"/>
    <property type="match status" value="1"/>
</dbReference>
<dbReference type="InterPro" id="IPR036291">
    <property type="entry name" value="NAD(P)-bd_dom_sf"/>
</dbReference>
<proteinExistence type="inferred from homology"/>
<protein>
    <submittedName>
        <fullName evidence="5">NAD(P)-dependent dehydrogenase (Short-subunit alcohol dehydrogenase family)</fullName>
    </submittedName>
</protein>
<dbReference type="Pfam" id="PF00106">
    <property type="entry name" value="adh_short"/>
    <property type="match status" value="1"/>
</dbReference>
<dbReference type="RefSeq" id="WP_179614907.1">
    <property type="nucleotide sequence ID" value="NZ_CP059163.1"/>
</dbReference>
<dbReference type="InterPro" id="IPR057326">
    <property type="entry name" value="KR_dom"/>
</dbReference>
<dbReference type="PROSITE" id="PS00061">
    <property type="entry name" value="ADH_SHORT"/>
    <property type="match status" value="1"/>
</dbReference>
<dbReference type="AlphaFoldDB" id="A0A7Y9JPJ0"/>
<dbReference type="GO" id="GO:0016020">
    <property type="term" value="C:membrane"/>
    <property type="evidence" value="ECO:0007669"/>
    <property type="project" value="TreeGrafter"/>
</dbReference>
<dbReference type="PRINTS" id="PR00081">
    <property type="entry name" value="GDHRDH"/>
</dbReference>
<feature type="domain" description="Ketoreductase" evidence="4">
    <location>
        <begin position="2"/>
        <end position="182"/>
    </location>
</feature>
<evidence type="ECO:0000313" key="5">
    <source>
        <dbReference type="EMBL" id="NYD57097.1"/>
    </source>
</evidence>
<sequence length="260" mass="27805">MSVVLVTGAASGLGWAMTRRWYEAGHDLVLADVDAAGLAARTAGLDAERVLGVVTDVTDAGDLAALVEATRERFGRLDVLVNNAGITHRSPAHRTDPAVFRTVMAVDWQGPVELTLAALPLLRESGGTVVCISSMAGWMPVPGRAAYGAAKAALTQFFEVLRLELEPQGVNVLVVHPSFLDTPIEQHALGEDGRPTGRARSTVGRLRSADETAARIDRALQAGRPRLFPDRGTVLASLLWRVAPAVYQAQVRRRFAEDLG</sequence>
<dbReference type="InterPro" id="IPR002347">
    <property type="entry name" value="SDR_fam"/>
</dbReference>
<evidence type="ECO:0000259" key="4">
    <source>
        <dbReference type="SMART" id="SM00822"/>
    </source>
</evidence>
<dbReference type="Gene3D" id="3.40.50.720">
    <property type="entry name" value="NAD(P)-binding Rossmann-like Domain"/>
    <property type="match status" value="1"/>
</dbReference>
<dbReference type="GO" id="GO:0016491">
    <property type="term" value="F:oxidoreductase activity"/>
    <property type="evidence" value="ECO:0007669"/>
    <property type="project" value="UniProtKB-KW"/>
</dbReference>
<dbReference type="PANTHER" id="PTHR44196:SF1">
    <property type="entry name" value="DEHYDROGENASE_REDUCTASE SDR FAMILY MEMBER 7B"/>
    <property type="match status" value="1"/>
</dbReference>
<keyword evidence="6" id="KW-1185">Reference proteome</keyword>
<evidence type="ECO:0000256" key="3">
    <source>
        <dbReference type="RuleBase" id="RU000363"/>
    </source>
</evidence>
<dbReference type="SUPFAM" id="SSF51735">
    <property type="entry name" value="NAD(P)-binding Rossmann-fold domains"/>
    <property type="match status" value="1"/>
</dbReference>
<dbReference type="SMART" id="SM00822">
    <property type="entry name" value="PKS_KR"/>
    <property type="match status" value="1"/>
</dbReference>
<evidence type="ECO:0000256" key="2">
    <source>
        <dbReference type="ARBA" id="ARBA00023002"/>
    </source>
</evidence>
<name>A0A7Y9JPJ0_9ACTN</name>
<reference evidence="5 6" key="1">
    <citation type="submission" date="2020-07" db="EMBL/GenBank/DDBJ databases">
        <title>Sequencing the genomes of 1000 actinobacteria strains.</title>
        <authorList>
            <person name="Klenk H.-P."/>
        </authorList>
    </citation>
    <scope>NUCLEOTIDE SEQUENCE [LARGE SCALE GENOMIC DNA]</scope>
    <source>
        <strain evidence="5 6">DSM 18965</strain>
    </source>
</reference>
<evidence type="ECO:0000313" key="6">
    <source>
        <dbReference type="Proteomes" id="UP000516957"/>
    </source>
</evidence>
<accession>A0A7Y9JPJ0</accession>
<dbReference type="InterPro" id="IPR020904">
    <property type="entry name" value="Sc_DH/Rdtase_CS"/>
</dbReference>
<comment type="caution">
    <text evidence="5">The sequence shown here is derived from an EMBL/GenBank/DDBJ whole genome shotgun (WGS) entry which is preliminary data.</text>
</comment>
<dbReference type="Proteomes" id="UP000516957">
    <property type="component" value="Unassembled WGS sequence"/>
</dbReference>
<comment type="similarity">
    <text evidence="1 3">Belongs to the short-chain dehydrogenases/reductases (SDR) family.</text>
</comment>
<evidence type="ECO:0000256" key="1">
    <source>
        <dbReference type="ARBA" id="ARBA00006484"/>
    </source>
</evidence>
<keyword evidence="2" id="KW-0560">Oxidoreductase</keyword>
<gene>
    <name evidence="5" type="ORF">BKA08_001335</name>
</gene>
<dbReference type="EMBL" id="JACCBE010000001">
    <property type="protein sequence ID" value="NYD57097.1"/>
    <property type="molecule type" value="Genomic_DNA"/>
</dbReference>
<organism evidence="5 6">
    <name type="scientific">Nocardioides marinisabuli</name>
    <dbReference type="NCBI Taxonomy" id="419476"/>
    <lineage>
        <taxon>Bacteria</taxon>
        <taxon>Bacillati</taxon>
        <taxon>Actinomycetota</taxon>
        <taxon>Actinomycetes</taxon>
        <taxon>Propionibacteriales</taxon>
        <taxon>Nocardioidaceae</taxon>
        <taxon>Nocardioides</taxon>
    </lineage>
</organism>
<dbReference type="PANTHER" id="PTHR44196">
    <property type="entry name" value="DEHYDROGENASE/REDUCTASE SDR FAMILY MEMBER 7B"/>
    <property type="match status" value="1"/>
</dbReference>